<gene>
    <name evidence="2" type="ORF">HHL25_21790</name>
</gene>
<accession>A0A7Y0B0H1</accession>
<dbReference type="Proteomes" id="UP000541470">
    <property type="component" value="Unassembled WGS sequence"/>
</dbReference>
<dbReference type="AlphaFoldDB" id="A0A7Y0B0H1"/>
<protein>
    <submittedName>
        <fullName evidence="2">Uncharacterized protein</fullName>
    </submittedName>
</protein>
<proteinExistence type="predicted"/>
<evidence type="ECO:0000256" key="1">
    <source>
        <dbReference type="SAM" id="Phobius"/>
    </source>
</evidence>
<keyword evidence="1" id="KW-1133">Transmembrane helix</keyword>
<feature type="transmembrane region" description="Helical" evidence="1">
    <location>
        <begin position="28"/>
        <end position="58"/>
    </location>
</feature>
<reference evidence="2 3" key="1">
    <citation type="submission" date="2020-04" db="EMBL/GenBank/DDBJ databases">
        <title>Rhizobium sp. S-51 isolated from soil.</title>
        <authorList>
            <person name="Dahal R.H."/>
        </authorList>
    </citation>
    <scope>NUCLEOTIDE SEQUENCE [LARGE SCALE GENOMIC DNA]</scope>
    <source>
        <strain evidence="2 3">S-51</strain>
    </source>
</reference>
<name>A0A7Y0B0H1_9HYPH</name>
<dbReference type="EMBL" id="JABBGK010000008">
    <property type="protein sequence ID" value="NML76775.1"/>
    <property type="molecule type" value="Genomic_DNA"/>
</dbReference>
<dbReference type="RefSeq" id="WP_169595343.1">
    <property type="nucleotide sequence ID" value="NZ_JABBGK010000008.1"/>
</dbReference>
<evidence type="ECO:0000313" key="2">
    <source>
        <dbReference type="EMBL" id="NML76775.1"/>
    </source>
</evidence>
<evidence type="ECO:0000313" key="3">
    <source>
        <dbReference type="Proteomes" id="UP000541470"/>
    </source>
</evidence>
<keyword evidence="1" id="KW-0472">Membrane</keyword>
<sequence>MTLILKRYGELDRHGMAAWRRLPRGPRYLLFVPCLLEYALFYLVGFAILGAIILLMFVEARVVRE</sequence>
<organism evidence="2 3">
    <name type="scientific">Rhizobium terricola</name>
    <dbReference type="NCBI Taxonomy" id="2728849"/>
    <lineage>
        <taxon>Bacteria</taxon>
        <taxon>Pseudomonadati</taxon>
        <taxon>Pseudomonadota</taxon>
        <taxon>Alphaproteobacteria</taxon>
        <taxon>Hyphomicrobiales</taxon>
        <taxon>Rhizobiaceae</taxon>
        <taxon>Rhizobium/Agrobacterium group</taxon>
        <taxon>Rhizobium</taxon>
    </lineage>
</organism>
<keyword evidence="3" id="KW-1185">Reference proteome</keyword>
<comment type="caution">
    <text evidence="2">The sequence shown here is derived from an EMBL/GenBank/DDBJ whole genome shotgun (WGS) entry which is preliminary data.</text>
</comment>
<keyword evidence="1" id="KW-0812">Transmembrane</keyword>